<dbReference type="GeneID" id="5480513"/>
<evidence type="ECO:0000256" key="1">
    <source>
        <dbReference type="SAM" id="SignalP"/>
    </source>
</evidence>
<accession>A7AQ51</accession>
<dbReference type="RefSeq" id="XP_001612253.1">
    <property type="nucleotide sequence ID" value="XM_001612203.1"/>
</dbReference>
<gene>
    <name evidence="2" type="ORF">BBOV_III011330</name>
</gene>
<feature type="chain" id="PRO_5002704756" evidence="1">
    <location>
        <begin position="26"/>
        <end position="411"/>
    </location>
</feature>
<dbReference type="VEuPathDB" id="PiroplasmaDB:BBOV_III011330"/>
<evidence type="ECO:0000313" key="3">
    <source>
        <dbReference type="Proteomes" id="UP000002173"/>
    </source>
</evidence>
<comment type="caution">
    <text evidence="2">The sequence shown here is derived from an EMBL/GenBank/DDBJ whole genome shotgun (WGS) entry which is preliminary data.</text>
</comment>
<reference evidence="3" key="2">
    <citation type="journal article" date="2020" name="Data Brief">
        <title>Transcriptome dataset of Babesia bovis life stages within vertebrate and invertebrate hosts.</title>
        <authorList>
            <person name="Ueti M.W."/>
            <person name="Johnson W.C."/>
            <person name="Kappmeyer L.S."/>
            <person name="Herndon D.R."/>
            <person name="Mousel M.R."/>
            <person name="Reif K.E."/>
            <person name="Taus N.S."/>
            <person name="Ifeonu O.O."/>
            <person name="Silva J.C."/>
            <person name="Suarez C.E."/>
            <person name="Brayton K.A."/>
        </authorList>
    </citation>
    <scope>NUCLEOTIDE SEQUENCE [LARGE SCALE GENOMIC DNA]</scope>
</reference>
<reference evidence="3" key="3">
    <citation type="journal article" date="2021" name="Int. J. Parasitol.">
        <title>Comparative analysis of gene expression between Babesia bovis blood stages and kinetes allowed by improved genome annotation.</title>
        <authorList>
            <person name="Ueti M.W."/>
            <person name="Johnson W.C."/>
            <person name="Kappmeyer L.S."/>
            <person name="Herndon D.R."/>
            <person name="Mousel M.R."/>
            <person name="Reif K.E."/>
            <person name="Taus N.S."/>
            <person name="Ifeonu O.O."/>
            <person name="Silva J.C."/>
            <person name="Suarez C.E."/>
            <person name="Brayton K.A."/>
        </authorList>
    </citation>
    <scope>NUCLEOTIDE SEQUENCE [LARGE SCALE GENOMIC DNA]</scope>
</reference>
<keyword evidence="1" id="KW-0732">Signal</keyword>
<proteinExistence type="predicted"/>
<dbReference type="EMBL" id="AAXT01000001">
    <property type="protein sequence ID" value="EDO08685.1"/>
    <property type="molecule type" value="Genomic_DNA"/>
</dbReference>
<dbReference type="InParanoid" id="A7AQ51"/>
<feature type="signal peptide" evidence="1">
    <location>
        <begin position="1"/>
        <end position="25"/>
    </location>
</feature>
<sequence>MMVVSLRCNLVFTCLLIIFIETLDSRLFDVEYAELYHDIHAVGSFRDGGVYYLFHATSDKARLIMYGQTFLYSSFSYGNTINDIYVEKFRRSDEEIIGITICSQFSFNRFVKMYFCLLDGNWFPTTSEDKNSFVGGPLNLQMDMERWEVHPIIDARIIMRGNAAILYYIGNEQPDNRESTRSQLWADDGNFLISPIYNFEKISRLSGDLPSSLIAPITSFYQNLNENTMTITLDKTGNREYVLKVVHANTKCGQSRNIITDLPKIGVNAPNLVANRSQNIVIDIAEAYFQPSNMVIFCRFKRGGWTYYQHSILPIHEVNDMDIKVIDSDTHTVIYHNTDDEFITYIEVFFHRRTKMRYVVVNIKRLVEPGIDTLNIYEFKSGTTQQYVKVEPTNVRYVQEILCTIYNDSRA</sequence>
<reference evidence="2 3" key="1">
    <citation type="journal article" date="2007" name="PLoS Pathog.">
        <title>Genome sequence of Babesia bovis and comparative analysis of apicomplexan hemoprotozoa.</title>
        <authorList>
            <person name="Brayton K.A."/>
            <person name="Lau A.O.T."/>
            <person name="Herndon D.R."/>
            <person name="Hannick L."/>
            <person name="Kappmeyer L.S."/>
            <person name="Berens S.J."/>
            <person name="Bidwell S.L."/>
            <person name="Brown W.C."/>
            <person name="Crabtree J."/>
            <person name="Fadrosh D."/>
            <person name="Feldblum T."/>
            <person name="Forberger H.A."/>
            <person name="Haas B.J."/>
            <person name="Howell J.M."/>
            <person name="Khouri H."/>
            <person name="Koo H."/>
            <person name="Mann D.J."/>
            <person name="Norimine J."/>
            <person name="Paulsen I.T."/>
            <person name="Radune D."/>
            <person name="Ren Q."/>
            <person name="Smith R.K. Jr."/>
            <person name="Suarez C.E."/>
            <person name="White O."/>
            <person name="Wortman J.R."/>
            <person name="Knowles D.P. Jr."/>
            <person name="McElwain T.F."/>
            <person name="Nene V.M."/>
        </authorList>
    </citation>
    <scope>NUCLEOTIDE SEQUENCE [LARGE SCALE GENOMIC DNA]</scope>
    <source>
        <strain evidence="2">T2Bo</strain>
    </source>
</reference>
<dbReference type="Proteomes" id="UP000002173">
    <property type="component" value="Unassembled WGS sequence"/>
</dbReference>
<keyword evidence="3" id="KW-1185">Reference proteome</keyword>
<name>A7AQ51_BABBO</name>
<evidence type="ECO:0000313" key="2">
    <source>
        <dbReference type="EMBL" id="EDO08685.1"/>
    </source>
</evidence>
<dbReference type="KEGG" id="bbo:BBOV_III011330"/>
<protein>
    <submittedName>
        <fullName evidence="2">Uncharacterized protein</fullName>
    </submittedName>
</protein>
<organism evidence="2 3">
    <name type="scientific">Babesia bovis</name>
    <dbReference type="NCBI Taxonomy" id="5865"/>
    <lineage>
        <taxon>Eukaryota</taxon>
        <taxon>Sar</taxon>
        <taxon>Alveolata</taxon>
        <taxon>Apicomplexa</taxon>
        <taxon>Aconoidasida</taxon>
        <taxon>Piroplasmida</taxon>
        <taxon>Babesiidae</taxon>
        <taxon>Babesia</taxon>
    </lineage>
</organism>
<dbReference type="AlphaFoldDB" id="A7AQ51"/>